<dbReference type="PROSITE" id="PS00211">
    <property type="entry name" value="ABC_TRANSPORTER_1"/>
    <property type="match status" value="1"/>
</dbReference>
<organism evidence="5 6">
    <name type="scientific">Leucobacter denitrificans</name>
    <dbReference type="NCBI Taxonomy" id="683042"/>
    <lineage>
        <taxon>Bacteria</taxon>
        <taxon>Bacillati</taxon>
        <taxon>Actinomycetota</taxon>
        <taxon>Actinomycetes</taxon>
        <taxon>Micrococcales</taxon>
        <taxon>Microbacteriaceae</taxon>
        <taxon>Leucobacter</taxon>
    </lineage>
</organism>
<keyword evidence="3 5" id="KW-0067">ATP-binding</keyword>
<dbReference type="RefSeq" id="WP_187554616.1">
    <property type="nucleotide sequence ID" value="NZ_CP060716.1"/>
</dbReference>
<feature type="domain" description="ABC transporter" evidence="4">
    <location>
        <begin position="3"/>
        <end position="208"/>
    </location>
</feature>
<evidence type="ECO:0000256" key="3">
    <source>
        <dbReference type="ARBA" id="ARBA00022840"/>
    </source>
</evidence>
<dbReference type="PROSITE" id="PS50893">
    <property type="entry name" value="ABC_TRANSPORTER_2"/>
    <property type="match status" value="1"/>
</dbReference>
<protein>
    <submittedName>
        <fullName evidence="5">ATP-binding cassette domain-containing protein</fullName>
    </submittedName>
</protein>
<sequence length="210" mass="23037">MSVRFEGVGHKFTEEAWLFRGLTLQLSPGHVYALTGPSGSGKSTLLNLLSRWNSPTEGKVVINVPGRTSWVFQNPHGTPRRSALDHLMLPLLAKGEHTKNARSRSLELLSRFGLREVALREFRALSGGEAQRLMLACGIAVSPGLLLVDEPTAQLDPATAQDVNRAIRELISPETIVVIATHDHETQVACTDHIDLRKYQPFNVPSFVGS</sequence>
<dbReference type="EMBL" id="CP060716">
    <property type="protein sequence ID" value="QNN62145.1"/>
    <property type="molecule type" value="Genomic_DNA"/>
</dbReference>
<dbReference type="InterPro" id="IPR003439">
    <property type="entry name" value="ABC_transporter-like_ATP-bd"/>
</dbReference>
<evidence type="ECO:0000313" key="6">
    <source>
        <dbReference type="Proteomes" id="UP000515934"/>
    </source>
</evidence>
<keyword evidence="6" id="KW-1185">Reference proteome</keyword>
<dbReference type="Gene3D" id="3.40.50.300">
    <property type="entry name" value="P-loop containing nucleotide triphosphate hydrolases"/>
    <property type="match status" value="1"/>
</dbReference>
<name>A0A7G9S2S0_9MICO</name>
<dbReference type="InterPro" id="IPR050166">
    <property type="entry name" value="ABC_transporter_ATP-bind"/>
</dbReference>
<keyword evidence="2" id="KW-0547">Nucleotide-binding</keyword>
<dbReference type="Proteomes" id="UP000515934">
    <property type="component" value="Chromosome"/>
</dbReference>
<evidence type="ECO:0000259" key="4">
    <source>
        <dbReference type="PROSITE" id="PS50893"/>
    </source>
</evidence>
<dbReference type="SUPFAM" id="SSF52540">
    <property type="entry name" value="P-loop containing nucleoside triphosphate hydrolases"/>
    <property type="match status" value="1"/>
</dbReference>
<dbReference type="AlphaFoldDB" id="A0A7G9S2S0"/>
<dbReference type="InterPro" id="IPR017871">
    <property type="entry name" value="ABC_transporter-like_CS"/>
</dbReference>
<keyword evidence="1" id="KW-0813">Transport</keyword>
<evidence type="ECO:0000313" key="5">
    <source>
        <dbReference type="EMBL" id="QNN62145.1"/>
    </source>
</evidence>
<dbReference type="PANTHER" id="PTHR42788">
    <property type="entry name" value="TAURINE IMPORT ATP-BINDING PROTEIN-RELATED"/>
    <property type="match status" value="1"/>
</dbReference>
<dbReference type="InterPro" id="IPR027417">
    <property type="entry name" value="P-loop_NTPase"/>
</dbReference>
<accession>A0A7G9S2S0</accession>
<dbReference type="GO" id="GO:0005524">
    <property type="term" value="F:ATP binding"/>
    <property type="evidence" value="ECO:0007669"/>
    <property type="project" value="UniProtKB-KW"/>
</dbReference>
<dbReference type="GO" id="GO:0016887">
    <property type="term" value="F:ATP hydrolysis activity"/>
    <property type="evidence" value="ECO:0007669"/>
    <property type="project" value="InterPro"/>
</dbReference>
<reference evidence="5 6" key="1">
    <citation type="submission" date="2020-08" db="EMBL/GenBank/DDBJ databases">
        <title>Genome sequence of Leucobacter denitrificans KACC 14055T.</title>
        <authorList>
            <person name="Hyun D.-W."/>
            <person name="Bae J.-W."/>
        </authorList>
    </citation>
    <scope>NUCLEOTIDE SEQUENCE [LARGE SCALE GENOMIC DNA]</scope>
    <source>
        <strain evidence="5 6">KACC 14055</strain>
    </source>
</reference>
<dbReference type="PANTHER" id="PTHR42788:SF13">
    <property type="entry name" value="ALIPHATIC SULFONATES IMPORT ATP-BINDING PROTEIN SSUB"/>
    <property type="match status" value="1"/>
</dbReference>
<evidence type="ECO:0000256" key="2">
    <source>
        <dbReference type="ARBA" id="ARBA00022741"/>
    </source>
</evidence>
<gene>
    <name evidence="5" type="ORF">H9L06_07540</name>
</gene>
<dbReference type="InterPro" id="IPR003593">
    <property type="entry name" value="AAA+_ATPase"/>
</dbReference>
<evidence type="ECO:0000256" key="1">
    <source>
        <dbReference type="ARBA" id="ARBA00022448"/>
    </source>
</evidence>
<dbReference type="SMART" id="SM00382">
    <property type="entry name" value="AAA"/>
    <property type="match status" value="1"/>
</dbReference>
<proteinExistence type="predicted"/>
<dbReference type="Pfam" id="PF00005">
    <property type="entry name" value="ABC_tran"/>
    <property type="match status" value="1"/>
</dbReference>
<dbReference type="KEGG" id="ldn:H9L06_07540"/>